<dbReference type="GO" id="GO:0015074">
    <property type="term" value="P:DNA integration"/>
    <property type="evidence" value="ECO:0007669"/>
    <property type="project" value="InterPro"/>
</dbReference>
<dbReference type="Pfam" id="PF00589">
    <property type="entry name" value="Phage_integrase"/>
    <property type="match status" value="1"/>
</dbReference>
<dbReference type="InterPro" id="IPR011010">
    <property type="entry name" value="DNA_brk_join_enz"/>
</dbReference>
<reference evidence="4" key="1">
    <citation type="submission" date="2019-08" db="EMBL/GenBank/DDBJ databases">
        <authorList>
            <person name="Kucharzyk K."/>
            <person name="Murdoch R.W."/>
            <person name="Higgins S."/>
            <person name="Loffler F."/>
        </authorList>
    </citation>
    <scope>NUCLEOTIDE SEQUENCE</scope>
</reference>
<sequence>MASPAPFTLCRIQREERTYYYALFRDPDTGKRTNKKSVETLRKQLGIFESSPIRRRDEAIRICQKALEEGIVFRKKQEQLFSEYLAEFYTYESSPYVRRRNLLEPGSLSQDYIVTRKNLIKNHVLPLIKPNLYLSKVTLESLEHIQLALVEKQTIQHSTVNLCMSAVLVALREAQRRSLVPSTVVLSMKHLKSSHQVRGILSESELSSFMQYAKAHAEKRIYLACLLSLLTGMRSGELRALRYHAIGETLITIDSAYADMEGLKVPKGKKTRLVPCPTFLGRALQELALENPYANPLLLVFWSKRTGNFVSSHYFSERFTQELIRSKLFTPEEIKQRNISFHSLRHMANTLLRGSVDEHVLRMTIGHSSEQLSDLYTHLSQRGLKSVELAQQNNILPLIGEVQDFTKQDE</sequence>
<dbReference type="AlphaFoldDB" id="A0A644XWZ2"/>
<evidence type="ECO:0000256" key="1">
    <source>
        <dbReference type="ARBA" id="ARBA00023125"/>
    </source>
</evidence>
<dbReference type="PANTHER" id="PTHR30349">
    <property type="entry name" value="PHAGE INTEGRASE-RELATED"/>
    <property type="match status" value="1"/>
</dbReference>
<dbReference type="GO" id="GO:0003677">
    <property type="term" value="F:DNA binding"/>
    <property type="evidence" value="ECO:0007669"/>
    <property type="project" value="UniProtKB-KW"/>
</dbReference>
<organism evidence="4">
    <name type="scientific">bioreactor metagenome</name>
    <dbReference type="NCBI Taxonomy" id="1076179"/>
    <lineage>
        <taxon>unclassified sequences</taxon>
        <taxon>metagenomes</taxon>
        <taxon>ecological metagenomes</taxon>
    </lineage>
</organism>
<comment type="caution">
    <text evidence="4">The sequence shown here is derived from an EMBL/GenBank/DDBJ whole genome shotgun (WGS) entry which is preliminary data.</text>
</comment>
<dbReference type="SUPFAM" id="SSF56349">
    <property type="entry name" value="DNA breaking-rejoining enzymes"/>
    <property type="match status" value="1"/>
</dbReference>
<gene>
    <name evidence="4" type="primary">xerD_43</name>
    <name evidence="4" type="ORF">SDC9_67166</name>
</gene>
<dbReference type="PROSITE" id="PS51898">
    <property type="entry name" value="TYR_RECOMBINASE"/>
    <property type="match status" value="1"/>
</dbReference>
<evidence type="ECO:0000259" key="3">
    <source>
        <dbReference type="PROSITE" id="PS51898"/>
    </source>
</evidence>
<dbReference type="InterPro" id="IPR050090">
    <property type="entry name" value="Tyrosine_recombinase_XerCD"/>
</dbReference>
<keyword evidence="2" id="KW-0233">DNA recombination</keyword>
<dbReference type="Gene3D" id="1.10.443.10">
    <property type="entry name" value="Intergrase catalytic core"/>
    <property type="match status" value="1"/>
</dbReference>
<dbReference type="Gene3D" id="1.10.150.130">
    <property type="match status" value="1"/>
</dbReference>
<protein>
    <submittedName>
        <fullName evidence="4">Tyrosine recombinase XerD</fullName>
    </submittedName>
</protein>
<dbReference type="GO" id="GO:0006310">
    <property type="term" value="P:DNA recombination"/>
    <property type="evidence" value="ECO:0007669"/>
    <property type="project" value="UniProtKB-KW"/>
</dbReference>
<feature type="domain" description="Tyr recombinase" evidence="3">
    <location>
        <begin position="196"/>
        <end position="389"/>
    </location>
</feature>
<dbReference type="EMBL" id="VSSQ01003444">
    <property type="protein sequence ID" value="MPM20730.1"/>
    <property type="molecule type" value="Genomic_DNA"/>
</dbReference>
<dbReference type="InterPro" id="IPR002104">
    <property type="entry name" value="Integrase_catalytic"/>
</dbReference>
<evidence type="ECO:0000256" key="2">
    <source>
        <dbReference type="ARBA" id="ARBA00023172"/>
    </source>
</evidence>
<accession>A0A644XWZ2</accession>
<keyword evidence="1" id="KW-0238">DNA-binding</keyword>
<dbReference type="InterPro" id="IPR013762">
    <property type="entry name" value="Integrase-like_cat_sf"/>
</dbReference>
<name>A0A644XWZ2_9ZZZZ</name>
<dbReference type="InterPro" id="IPR010998">
    <property type="entry name" value="Integrase_recombinase_N"/>
</dbReference>
<evidence type="ECO:0000313" key="4">
    <source>
        <dbReference type="EMBL" id="MPM20730.1"/>
    </source>
</evidence>
<dbReference type="PANTHER" id="PTHR30349:SF41">
    <property type="entry name" value="INTEGRASE_RECOMBINASE PROTEIN MJ0367-RELATED"/>
    <property type="match status" value="1"/>
</dbReference>
<proteinExistence type="predicted"/>